<protein>
    <submittedName>
        <fullName evidence="2">Uncharacterized protein</fullName>
    </submittedName>
</protein>
<keyword evidence="3" id="KW-1185">Reference proteome</keyword>
<feature type="transmembrane region" description="Helical" evidence="1">
    <location>
        <begin position="54"/>
        <end position="71"/>
    </location>
</feature>
<evidence type="ECO:0000313" key="2">
    <source>
        <dbReference type="EMBL" id="EIM26004.1"/>
    </source>
</evidence>
<feature type="transmembrane region" description="Helical" evidence="1">
    <location>
        <begin position="12"/>
        <end position="34"/>
    </location>
</feature>
<accession>I4YPW2</accession>
<reference evidence="2 3" key="1">
    <citation type="submission" date="2012-02" db="EMBL/GenBank/DDBJ databases">
        <title>Improved High-Quality Draft sequence of Microvirga sp. WSM3557.</title>
        <authorList>
            <consortium name="US DOE Joint Genome Institute"/>
            <person name="Lucas S."/>
            <person name="Han J."/>
            <person name="Lapidus A."/>
            <person name="Cheng J.-F."/>
            <person name="Goodwin L."/>
            <person name="Pitluck S."/>
            <person name="Peters L."/>
            <person name="Zhang X."/>
            <person name="Detter J.C."/>
            <person name="Han C."/>
            <person name="Tapia R."/>
            <person name="Land M."/>
            <person name="Hauser L."/>
            <person name="Kyrpides N."/>
            <person name="Ivanova N."/>
            <person name="Pagani I."/>
            <person name="Brau L."/>
            <person name="Yates R."/>
            <person name="O'Hara G."/>
            <person name="Rui T."/>
            <person name="Howieson J."/>
            <person name="Reeve W."/>
            <person name="Woyke T."/>
        </authorList>
    </citation>
    <scope>NUCLEOTIDE SEQUENCE [LARGE SCALE GENOMIC DNA]</scope>
    <source>
        <strain evidence="2 3">WSM3557</strain>
    </source>
</reference>
<proteinExistence type="predicted"/>
<dbReference type="Proteomes" id="UP000003947">
    <property type="component" value="Unassembled WGS sequence"/>
</dbReference>
<keyword evidence="1" id="KW-0812">Transmembrane</keyword>
<dbReference type="PATRIC" id="fig|864069.3.peg.7197"/>
<name>I4YPW2_9HYPH</name>
<organism evidence="2 3">
    <name type="scientific">Microvirga lotononidis</name>
    <dbReference type="NCBI Taxonomy" id="864069"/>
    <lineage>
        <taxon>Bacteria</taxon>
        <taxon>Pseudomonadati</taxon>
        <taxon>Pseudomonadota</taxon>
        <taxon>Alphaproteobacteria</taxon>
        <taxon>Hyphomicrobiales</taxon>
        <taxon>Methylobacteriaceae</taxon>
        <taxon>Microvirga</taxon>
    </lineage>
</organism>
<dbReference type="RefSeq" id="WP_009764691.1">
    <property type="nucleotide sequence ID" value="NZ_CP141048.1"/>
</dbReference>
<sequence length="79" mass="8864">MAKRPKSEKRWNVYLSALTGAIVAVLIAPLVHLLHDHSDLTPDEALWSHFLPRMFAFMVGGAILFGGVAAIRNRLRRRS</sequence>
<dbReference type="HOGENOM" id="CLU_2602106_0_0_5"/>
<dbReference type="EMBL" id="JH660647">
    <property type="protein sequence ID" value="EIM26004.1"/>
    <property type="molecule type" value="Genomic_DNA"/>
</dbReference>
<keyword evidence="1" id="KW-0472">Membrane</keyword>
<evidence type="ECO:0000256" key="1">
    <source>
        <dbReference type="SAM" id="Phobius"/>
    </source>
</evidence>
<dbReference type="AlphaFoldDB" id="I4YPW2"/>
<gene>
    <name evidence="2" type="ORF">MicloDRAFT_00067340</name>
</gene>
<evidence type="ECO:0000313" key="3">
    <source>
        <dbReference type="Proteomes" id="UP000003947"/>
    </source>
</evidence>
<keyword evidence="1" id="KW-1133">Transmembrane helix</keyword>